<gene>
    <name evidence="1" type="ORF">A9Q75_05155</name>
</gene>
<dbReference type="Proteomes" id="UP000243053">
    <property type="component" value="Unassembled WGS sequence"/>
</dbReference>
<name>A0A1Y5EJF8_COLPS</name>
<dbReference type="AlphaFoldDB" id="A0A1Y5EJF8"/>
<comment type="caution">
    <text evidence="1">The sequence shown here is derived from an EMBL/GenBank/DDBJ whole genome shotgun (WGS) entry which is preliminary data.</text>
</comment>
<sequence>MWNDSLYVVVKDRLSEEVIDYIAHKPFDVLSLSHGKWHDVSRLIKYKDKITELNIRGDDIDWQSISELSYIERLFIDIGAGSKCDLALNKLTHLKHLNSDWCKGFEHNLKNLDNLKSVVIRGYKKEDFNSFEKMVSLEFLELVGTRTLSSLDAINNFKKLRYLEIGNCGKLANVSAAIDLPKLESLWLDKCKVDNDYSVLSNLSSINEIFIGGAMQDLRWLKNLKTLTRLRLDCKLEDGELDFLYDMPNLKFVLFNNKRNFSVKIKDIQKHLEAKGHNQAELRMTGLTFDEAFK</sequence>
<reference evidence="2" key="1">
    <citation type="journal article" date="2017" name="Proc. Natl. Acad. Sci. U.S.A.">
        <title>Simulation of Deepwater Horizon oil plume reveals substrate specialization within a complex community of hydrocarbon degraders.</title>
        <authorList>
            <person name="Hu P."/>
            <person name="Dubinsky E.A."/>
            <person name="Probst A.J."/>
            <person name="Wang J."/>
            <person name="Sieber C.M.K."/>
            <person name="Tom L.M."/>
            <person name="Gardinali P."/>
            <person name="Banfield J.F."/>
            <person name="Atlas R.M."/>
            <person name="Andersen G.L."/>
        </authorList>
    </citation>
    <scope>NUCLEOTIDE SEQUENCE [LARGE SCALE GENOMIC DNA]</scope>
</reference>
<dbReference type="SUPFAM" id="SSF52058">
    <property type="entry name" value="L domain-like"/>
    <property type="match status" value="1"/>
</dbReference>
<protein>
    <submittedName>
        <fullName evidence="1">Uncharacterized protein</fullName>
    </submittedName>
</protein>
<organism evidence="1 2">
    <name type="scientific">Colwellia psychrerythraea</name>
    <name type="common">Vibrio psychroerythus</name>
    <dbReference type="NCBI Taxonomy" id="28229"/>
    <lineage>
        <taxon>Bacteria</taxon>
        <taxon>Pseudomonadati</taxon>
        <taxon>Pseudomonadota</taxon>
        <taxon>Gammaproteobacteria</taxon>
        <taxon>Alteromonadales</taxon>
        <taxon>Colwelliaceae</taxon>
        <taxon>Colwellia</taxon>
    </lineage>
</organism>
<dbReference type="InterPro" id="IPR032675">
    <property type="entry name" value="LRR_dom_sf"/>
</dbReference>
<proteinExistence type="predicted"/>
<dbReference type="Gene3D" id="3.80.10.10">
    <property type="entry name" value="Ribonuclease Inhibitor"/>
    <property type="match status" value="1"/>
</dbReference>
<dbReference type="EMBL" id="MAAF01000036">
    <property type="protein sequence ID" value="OUR82679.1"/>
    <property type="molecule type" value="Genomic_DNA"/>
</dbReference>
<evidence type="ECO:0000313" key="2">
    <source>
        <dbReference type="Proteomes" id="UP000243053"/>
    </source>
</evidence>
<accession>A0A1Y5EJF8</accession>
<evidence type="ECO:0000313" key="1">
    <source>
        <dbReference type="EMBL" id="OUR82679.1"/>
    </source>
</evidence>